<evidence type="ECO:0000313" key="7">
    <source>
        <dbReference type="Proteomes" id="UP000436088"/>
    </source>
</evidence>
<keyword evidence="3" id="KW-1278">Translocase</keyword>
<evidence type="ECO:0000256" key="2">
    <source>
        <dbReference type="ARBA" id="ARBA00022448"/>
    </source>
</evidence>
<dbReference type="PANTHER" id="PTHR10884:SF14">
    <property type="entry name" value="NADH DEHYDROGENASE [UBIQUINONE] IRON-SULFUR PROTEIN 3, MITOCHONDRIAL"/>
    <property type="match status" value="1"/>
</dbReference>
<dbReference type="GO" id="GO:0016651">
    <property type="term" value="F:oxidoreductase activity, acting on NAD(P)H"/>
    <property type="evidence" value="ECO:0007669"/>
    <property type="project" value="InterPro"/>
</dbReference>
<dbReference type="InterPro" id="IPR020396">
    <property type="entry name" value="NADH_UbQ_OxRdtase_CS"/>
</dbReference>
<protein>
    <submittedName>
        <fullName evidence="6">NADH dehydrogenase iron-sulfur protein 3</fullName>
    </submittedName>
</protein>
<dbReference type="Proteomes" id="UP000436088">
    <property type="component" value="Unassembled WGS sequence"/>
</dbReference>
<evidence type="ECO:0000313" key="6">
    <source>
        <dbReference type="EMBL" id="KAE8735433.1"/>
    </source>
</evidence>
<dbReference type="PANTHER" id="PTHR10884">
    <property type="entry name" value="NADH DEHYDROGENASE UBIQUINONE IRON-SULFUR PROTEIN 3"/>
    <property type="match status" value="1"/>
</dbReference>
<comment type="similarity">
    <text evidence="1 3">Belongs to the complex I 30 kDa subunit family.</text>
</comment>
<dbReference type="EMBL" id="VEPZ02000032">
    <property type="protein sequence ID" value="KAE8735433.1"/>
    <property type="molecule type" value="Genomic_DNA"/>
</dbReference>
<evidence type="ECO:0000256" key="3">
    <source>
        <dbReference type="RuleBase" id="RU003456"/>
    </source>
</evidence>
<reference evidence="6" key="1">
    <citation type="submission" date="2019-09" db="EMBL/GenBank/DDBJ databases">
        <title>Draft genome information of white flower Hibiscus syriacus.</title>
        <authorList>
            <person name="Kim Y.-M."/>
        </authorList>
    </citation>
    <scope>NUCLEOTIDE SEQUENCE [LARGE SCALE GENOMIC DNA]</scope>
    <source>
        <strain evidence="6">YM2019G1</strain>
    </source>
</reference>
<dbReference type="Gene3D" id="3.30.460.80">
    <property type="entry name" value="NADH:ubiquinone oxidoreductase, 30kDa subunit"/>
    <property type="match status" value="1"/>
</dbReference>
<evidence type="ECO:0000259" key="5">
    <source>
        <dbReference type="Pfam" id="PF00329"/>
    </source>
</evidence>
<comment type="caution">
    <text evidence="6">The sequence shown here is derived from an EMBL/GenBank/DDBJ whole genome shotgun (WGS) entry which is preliminary data.</text>
</comment>
<dbReference type="Pfam" id="PF00329">
    <property type="entry name" value="Complex1_30kDa"/>
    <property type="match status" value="1"/>
</dbReference>
<dbReference type="AlphaFoldDB" id="A0A6A3D118"/>
<feature type="region of interest" description="Disordered" evidence="4">
    <location>
        <begin position="27"/>
        <end position="47"/>
    </location>
</feature>
<dbReference type="InterPro" id="IPR037232">
    <property type="entry name" value="NADH_quin_OxRdtase_su_C/D-like"/>
</dbReference>
<feature type="domain" description="NADH:ubiquinone oxidoreductase 30kDa subunit" evidence="5">
    <location>
        <begin position="191"/>
        <end position="242"/>
    </location>
</feature>
<evidence type="ECO:0000256" key="1">
    <source>
        <dbReference type="ARBA" id="ARBA00007569"/>
    </source>
</evidence>
<organism evidence="6 7">
    <name type="scientific">Hibiscus syriacus</name>
    <name type="common">Rose of Sharon</name>
    <dbReference type="NCBI Taxonomy" id="106335"/>
    <lineage>
        <taxon>Eukaryota</taxon>
        <taxon>Viridiplantae</taxon>
        <taxon>Streptophyta</taxon>
        <taxon>Embryophyta</taxon>
        <taxon>Tracheophyta</taxon>
        <taxon>Spermatophyta</taxon>
        <taxon>Magnoliopsida</taxon>
        <taxon>eudicotyledons</taxon>
        <taxon>Gunneridae</taxon>
        <taxon>Pentapetalae</taxon>
        <taxon>rosids</taxon>
        <taxon>malvids</taxon>
        <taxon>Malvales</taxon>
        <taxon>Malvaceae</taxon>
        <taxon>Malvoideae</taxon>
        <taxon>Hibiscus</taxon>
    </lineage>
</organism>
<gene>
    <name evidence="6" type="ORF">F3Y22_tig00000340pilonHSYRG00385</name>
</gene>
<sequence>MRREFDGLLLRCLSHEEAQQALQKGMETREVNWSGSQTTGPRICDRSEEPLPDTILLPLRTTKKCDSCPAFFRLKKAAFVVGVGAGRSGSEAQVVMQMRACEFEEDKVDSMEVQQALPPVPEASEPLPLAQEPVSPSFEIQAAEVNQEDIWREFEQQEQPAPTGGAKLTRPHICESSPHWKIRRSNTNIPVVSIFPSAGRWEREVWDMFGVSSINHPDLRRISTDYGFEGHPLRKDLPLSGYVEVRYDDPEKRVVSEPIEMTQEFRYFDFASPWEQRSDG</sequence>
<accession>A0A6A3D118</accession>
<dbReference type="GO" id="GO:0008137">
    <property type="term" value="F:NADH dehydrogenase (ubiquinone) activity"/>
    <property type="evidence" value="ECO:0007669"/>
    <property type="project" value="InterPro"/>
</dbReference>
<keyword evidence="2 3" id="KW-0813">Transport</keyword>
<feature type="compositionally biased region" description="Polar residues" evidence="4">
    <location>
        <begin position="31"/>
        <end position="40"/>
    </location>
</feature>
<dbReference type="PROSITE" id="PS00542">
    <property type="entry name" value="COMPLEX1_30K"/>
    <property type="match status" value="1"/>
</dbReference>
<keyword evidence="3" id="KW-0520">NAD</keyword>
<keyword evidence="7" id="KW-1185">Reference proteome</keyword>
<dbReference type="InterPro" id="IPR001268">
    <property type="entry name" value="NADH_UbQ_OxRdtase_30kDa_su"/>
</dbReference>
<evidence type="ECO:0000256" key="4">
    <source>
        <dbReference type="SAM" id="MobiDB-lite"/>
    </source>
</evidence>
<name>A0A6A3D118_HIBSY</name>
<proteinExistence type="inferred from homology"/>
<dbReference type="SUPFAM" id="SSF143243">
    <property type="entry name" value="Nqo5-like"/>
    <property type="match status" value="1"/>
</dbReference>